<comment type="caution">
    <text evidence="1">The sequence shown here is derived from an EMBL/GenBank/DDBJ whole genome shotgun (WGS) entry which is preliminary data.</text>
</comment>
<proteinExistence type="predicted"/>
<organism evidence="1 2">
    <name type="scientific">Flavonifractor plautii ATCC 29863</name>
    <dbReference type="NCBI Taxonomy" id="411475"/>
    <lineage>
        <taxon>Bacteria</taxon>
        <taxon>Bacillati</taxon>
        <taxon>Bacillota</taxon>
        <taxon>Clostridia</taxon>
        <taxon>Eubacteriales</taxon>
        <taxon>Oscillospiraceae</taxon>
        <taxon>Flavonifractor</taxon>
    </lineage>
</organism>
<dbReference type="Proteomes" id="UP000004459">
    <property type="component" value="Unassembled WGS sequence"/>
</dbReference>
<dbReference type="GeneID" id="63974697"/>
<dbReference type="EMBL" id="AGCK01000021">
    <property type="protein sequence ID" value="EHM54962.1"/>
    <property type="molecule type" value="Genomic_DNA"/>
</dbReference>
<reference evidence="1 2" key="1">
    <citation type="submission" date="2011-08" db="EMBL/GenBank/DDBJ databases">
        <authorList>
            <person name="Weinstock G."/>
            <person name="Sodergren E."/>
            <person name="Clifton S."/>
            <person name="Fulton L."/>
            <person name="Fulton B."/>
            <person name="Courtney L."/>
            <person name="Fronick C."/>
            <person name="Harrison M."/>
            <person name="Strong C."/>
            <person name="Farmer C."/>
            <person name="Delahaunty K."/>
            <person name="Markovic C."/>
            <person name="Hall O."/>
            <person name="Minx P."/>
            <person name="Tomlinson C."/>
            <person name="Mitreva M."/>
            <person name="Hou S."/>
            <person name="Chen J."/>
            <person name="Wollam A."/>
            <person name="Pepin K.H."/>
            <person name="Johnson M."/>
            <person name="Bhonagiri V."/>
            <person name="Zhang X."/>
            <person name="Suruliraj S."/>
            <person name="Warren W."/>
            <person name="Chinwalla A."/>
            <person name="Mardis E.R."/>
            <person name="Wilson R.K."/>
        </authorList>
    </citation>
    <scope>NUCLEOTIDE SEQUENCE [LARGE SCALE GENOMIC DNA]</scope>
    <source>
        <strain evidence="1 2">ATCC 29863</strain>
    </source>
</reference>
<evidence type="ECO:0000313" key="2">
    <source>
        <dbReference type="Proteomes" id="UP000004459"/>
    </source>
</evidence>
<name>G9YL63_FLAPL</name>
<gene>
    <name evidence="1" type="ORF">HMPREF0372_00226</name>
</gene>
<protein>
    <submittedName>
        <fullName evidence="1">Uncharacterized protein</fullName>
    </submittedName>
</protein>
<evidence type="ECO:0000313" key="1">
    <source>
        <dbReference type="EMBL" id="EHM54962.1"/>
    </source>
</evidence>
<sequence length="90" mass="10082">MNYELASAMEDVSAYLDGAAKTLRIMTEELECEMLAIEKYDAGPVPKWILERCCGFSVIVRELDRITDDLNAAITKEYQKKTGAEDSDKG</sequence>
<accession>G9YL63</accession>
<dbReference type="PATRIC" id="fig|411475.3.peg.191"/>
<dbReference type="AlphaFoldDB" id="G9YL63"/>
<dbReference type="RefSeq" id="WP_007488162.1">
    <property type="nucleotide sequence ID" value="NZ_JH417636.1"/>
</dbReference>
<dbReference type="HOGENOM" id="CLU_2436469_0_0_9"/>